<evidence type="ECO:0000313" key="1">
    <source>
        <dbReference type="EMBL" id="CDW32727.1"/>
    </source>
</evidence>
<dbReference type="AlphaFoldDB" id="A0A0K2U459"/>
<organism evidence="1">
    <name type="scientific">Lepeophtheirus salmonis</name>
    <name type="common">Salmon louse</name>
    <name type="synonym">Caligus salmonis</name>
    <dbReference type="NCBI Taxonomy" id="72036"/>
    <lineage>
        <taxon>Eukaryota</taxon>
        <taxon>Metazoa</taxon>
        <taxon>Ecdysozoa</taxon>
        <taxon>Arthropoda</taxon>
        <taxon>Crustacea</taxon>
        <taxon>Multicrustacea</taxon>
        <taxon>Hexanauplia</taxon>
        <taxon>Copepoda</taxon>
        <taxon>Siphonostomatoida</taxon>
        <taxon>Caligidae</taxon>
        <taxon>Lepeophtheirus</taxon>
    </lineage>
</organism>
<proteinExistence type="predicted"/>
<accession>A0A0K2U459</accession>
<name>A0A0K2U459_LEPSM</name>
<dbReference type="EMBL" id="HACA01015366">
    <property type="protein sequence ID" value="CDW32727.1"/>
    <property type="molecule type" value="Transcribed_RNA"/>
</dbReference>
<sequence length="39" mass="4625">YSVSGGLTTRGRYRKIIRIQVSEESLIIWYEHEGKSFKH</sequence>
<protein>
    <submittedName>
        <fullName evidence="1">Uncharacterized protein</fullName>
    </submittedName>
</protein>
<reference evidence="1" key="1">
    <citation type="submission" date="2014-05" db="EMBL/GenBank/DDBJ databases">
        <authorList>
            <person name="Chronopoulou M."/>
        </authorList>
    </citation>
    <scope>NUCLEOTIDE SEQUENCE</scope>
    <source>
        <tissue evidence="1">Whole organism</tissue>
    </source>
</reference>
<feature type="non-terminal residue" evidence="1">
    <location>
        <position position="1"/>
    </location>
</feature>